<dbReference type="EC" id="2.4.1.-" evidence="3"/>
<dbReference type="Pfam" id="PF11997">
    <property type="entry name" value="DUF3492"/>
    <property type="match status" value="1"/>
</dbReference>
<dbReference type="Proteomes" id="UP000266178">
    <property type="component" value="Unassembled WGS sequence"/>
</dbReference>
<dbReference type="GO" id="GO:0016757">
    <property type="term" value="F:glycosyltransferase activity"/>
    <property type="evidence" value="ECO:0007669"/>
    <property type="project" value="UniProtKB-KW"/>
</dbReference>
<comment type="caution">
    <text evidence="3">The sequence shown here is derived from an EMBL/GenBank/DDBJ whole genome shotgun (WGS) entry which is preliminary data.</text>
</comment>
<evidence type="ECO:0000259" key="2">
    <source>
        <dbReference type="Pfam" id="PF11997"/>
    </source>
</evidence>
<dbReference type="InterPro" id="IPR022622">
    <property type="entry name" value="DUF3492"/>
</dbReference>
<organism evidence="3 4">
    <name type="scientific">Meiothermus granaticius NBRC 107808</name>
    <dbReference type="NCBI Taxonomy" id="1227551"/>
    <lineage>
        <taxon>Bacteria</taxon>
        <taxon>Thermotogati</taxon>
        <taxon>Deinococcota</taxon>
        <taxon>Deinococci</taxon>
        <taxon>Thermales</taxon>
        <taxon>Thermaceae</taxon>
        <taxon>Meiothermus</taxon>
    </lineage>
</organism>
<dbReference type="AlphaFoldDB" id="A0A399FA30"/>
<sequence length="509" mass="56856">MKIALVTEGTYPYYTGGVSVWCHQLIEGMPDHQFQVVAVSVNGLERSIWKPPPNLLEVTNLPLWGFEPVPRPRRGESPPAWFEQVHLTFLRSLVRPDQVLEHRPVGIYNPFLNSLHALFRYAQEADLAAALLSNASVERLMDLWHSSEMDEDLEAPGAKAKPILTLADALMVSDFLEHLLRPLSHPPLRVDLVHSAMSGLSTMIGMAAKWTYSTPFVLSEHGIYLRERYLSYLHDPLPYGVKMLLLNFFRLLNSAAYQVADIIAPHSRYNRRWQLHNGARAAQLRTMYNGVDPQEFLPTEEEPQDPTIVFMGRIDPLKDLHTLIRSFALVREKLPKARLRIFGPVPVGNEAYYQSCLNLIAELGLGEAVRFEGRVQHPAEAYRAGQVVVLSSISEGFPYTVIEAMACGRATVSTNVGGVSEGVGEAGIVVPPRDIQAIATACAELLGNPELRRQLGAQARERVLERFTLERSIEAYREAYEEALVGPGLPEEDLLIEPAPARLEGVRIP</sequence>
<dbReference type="RefSeq" id="WP_119356967.1">
    <property type="nucleotide sequence ID" value="NZ_BJXM01000020.1"/>
</dbReference>
<dbReference type="SUPFAM" id="SSF53756">
    <property type="entry name" value="UDP-Glycosyltransferase/glycogen phosphorylase"/>
    <property type="match status" value="1"/>
</dbReference>
<dbReference type="InterPro" id="IPR047691">
    <property type="entry name" value="PelF-like"/>
</dbReference>
<protein>
    <submittedName>
        <fullName evidence="3">N-acetyl-alpha-D-glucosaminyl L-malate synthase</fullName>
        <ecNumber evidence="3">2.4.1.-</ecNumber>
    </submittedName>
</protein>
<accession>A0A399FA30</accession>
<name>A0A399FA30_9DEIN</name>
<proteinExistence type="predicted"/>
<dbReference type="EMBL" id="QWLB01000017">
    <property type="protein sequence ID" value="RIH92566.1"/>
    <property type="molecule type" value="Genomic_DNA"/>
</dbReference>
<gene>
    <name evidence="3" type="primary">bshA_2</name>
    <name evidence="3" type="ORF">Mgrana_01466</name>
</gene>
<keyword evidence="3" id="KW-0808">Transferase</keyword>
<feature type="domain" description="Glycosyl transferase family 1" evidence="1">
    <location>
        <begin position="301"/>
        <end position="462"/>
    </location>
</feature>
<evidence type="ECO:0000313" key="3">
    <source>
        <dbReference type="EMBL" id="RIH92566.1"/>
    </source>
</evidence>
<dbReference type="PANTHER" id="PTHR12526">
    <property type="entry name" value="GLYCOSYLTRANSFERASE"/>
    <property type="match status" value="1"/>
</dbReference>
<feature type="domain" description="DUF3492" evidence="2">
    <location>
        <begin position="1"/>
        <end position="281"/>
    </location>
</feature>
<evidence type="ECO:0000313" key="4">
    <source>
        <dbReference type="Proteomes" id="UP000266178"/>
    </source>
</evidence>
<reference evidence="3 4" key="1">
    <citation type="submission" date="2018-08" db="EMBL/GenBank/DDBJ databases">
        <title>Meiothermus granaticius genome AF-68 sequencing project.</title>
        <authorList>
            <person name="Da Costa M.S."/>
            <person name="Albuquerque L."/>
            <person name="Raposo P."/>
            <person name="Froufe H.J.C."/>
            <person name="Barroso C.S."/>
            <person name="Egas C."/>
        </authorList>
    </citation>
    <scope>NUCLEOTIDE SEQUENCE [LARGE SCALE GENOMIC DNA]</scope>
    <source>
        <strain evidence="3 4">AF-68</strain>
    </source>
</reference>
<dbReference type="OrthoDB" id="9772485at2"/>
<dbReference type="Pfam" id="PF00534">
    <property type="entry name" value="Glycos_transf_1"/>
    <property type="match status" value="1"/>
</dbReference>
<keyword evidence="3" id="KW-0328">Glycosyltransferase</keyword>
<dbReference type="NCBIfam" id="NF038011">
    <property type="entry name" value="PelF"/>
    <property type="match status" value="1"/>
</dbReference>
<dbReference type="PANTHER" id="PTHR12526:SF636">
    <property type="entry name" value="BLL3647 PROTEIN"/>
    <property type="match status" value="1"/>
</dbReference>
<dbReference type="Gene3D" id="3.40.50.2000">
    <property type="entry name" value="Glycogen Phosphorylase B"/>
    <property type="match status" value="2"/>
</dbReference>
<keyword evidence="4" id="KW-1185">Reference proteome</keyword>
<dbReference type="InterPro" id="IPR001296">
    <property type="entry name" value="Glyco_trans_1"/>
</dbReference>
<evidence type="ECO:0000259" key="1">
    <source>
        <dbReference type="Pfam" id="PF00534"/>
    </source>
</evidence>